<dbReference type="Proteomes" id="UP000308197">
    <property type="component" value="Unassembled WGS sequence"/>
</dbReference>
<evidence type="ECO:0000256" key="1">
    <source>
        <dbReference type="SAM" id="MobiDB-lite"/>
    </source>
</evidence>
<organism evidence="2 3">
    <name type="scientific">Polyporus arcularius HHB13444</name>
    <dbReference type="NCBI Taxonomy" id="1314778"/>
    <lineage>
        <taxon>Eukaryota</taxon>
        <taxon>Fungi</taxon>
        <taxon>Dikarya</taxon>
        <taxon>Basidiomycota</taxon>
        <taxon>Agaricomycotina</taxon>
        <taxon>Agaricomycetes</taxon>
        <taxon>Polyporales</taxon>
        <taxon>Polyporaceae</taxon>
        <taxon>Polyporus</taxon>
    </lineage>
</organism>
<evidence type="ECO:0000313" key="3">
    <source>
        <dbReference type="Proteomes" id="UP000308197"/>
    </source>
</evidence>
<protein>
    <submittedName>
        <fullName evidence="2">Uncharacterized protein</fullName>
    </submittedName>
</protein>
<dbReference type="EMBL" id="ML211055">
    <property type="protein sequence ID" value="TFK90110.1"/>
    <property type="molecule type" value="Genomic_DNA"/>
</dbReference>
<evidence type="ECO:0000313" key="2">
    <source>
        <dbReference type="EMBL" id="TFK90110.1"/>
    </source>
</evidence>
<dbReference type="InParanoid" id="A0A5C3PPC6"/>
<dbReference type="AlphaFoldDB" id="A0A5C3PPC6"/>
<name>A0A5C3PPC6_9APHY</name>
<reference evidence="2 3" key="1">
    <citation type="journal article" date="2019" name="Nat. Ecol. Evol.">
        <title>Megaphylogeny resolves global patterns of mushroom evolution.</title>
        <authorList>
            <person name="Varga T."/>
            <person name="Krizsan K."/>
            <person name="Foldi C."/>
            <person name="Dima B."/>
            <person name="Sanchez-Garcia M."/>
            <person name="Sanchez-Ramirez S."/>
            <person name="Szollosi G.J."/>
            <person name="Szarkandi J.G."/>
            <person name="Papp V."/>
            <person name="Albert L."/>
            <person name="Andreopoulos W."/>
            <person name="Angelini C."/>
            <person name="Antonin V."/>
            <person name="Barry K.W."/>
            <person name="Bougher N.L."/>
            <person name="Buchanan P."/>
            <person name="Buyck B."/>
            <person name="Bense V."/>
            <person name="Catcheside P."/>
            <person name="Chovatia M."/>
            <person name="Cooper J."/>
            <person name="Damon W."/>
            <person name="Desjardin D."/>
            <person name="Finy P."/>
            <person name="Geml J."/>
            <person name="Haridas S."/>
            <person name="Hughes K."/>
            <person name="Justo A."/>
            <person name="Karasinski D."/>
            <person name="Kautmanova I."/>
            <person name="Kiss B."/>
            <person name="Kocsube S."/>
            <person name="Kotiranta H."/>
            <person name="LaButti K.M."/>
            <person name="Lechner B.E."/>
            <person name="Liimatainen K."/>
            <person name="Lipzen A."/>
            <person name="Lukacs Z."/>
            <person name="Mihaltcheva S."/>
            <person name="Morgado L.N."/>
            <person name="Niskanen T."/>
            <person name="Noordeloos M.E."/>
            <person name="Ohm R.A."/>
            <person name="Ortiz-Santana B."/>
            <person name="Ovrebo C."/>
            <person name="Racz N."/>
            <person name="Riley R."/>
            <person name="Savchenko A."/>
            <person name="Shiryaev A."/>
            <person name="Soop K."/>
            <person name="Spirin V."/>
            <person name="Szebenyi C."/>
            <person name="Tomsovsky M."/>
            <person name="Tulloss R.E."/>
            <person name="Uehling J."/>
            <person name="Grigoriev I.V."/>
            <person name="Vagvolgyi C."/>
            <person name="Papp T."/>
            <person name="Martin F.M."/>
            <person name="Miettinen O."/>
            <person name="Hibbett D.S."/>
            <person name="Nagy L.G."/>
        </authorList>
    </citation>
    <scope>NUCLEOTIDE SEQUENCE [LARGE SCALE GENOMIC DNA]</scope>
    <source>
        <strain evidence="2 3">HHB13444</strain>
    </source>
</reference>
<accession>A0A5C3PPC6</accession>
<sequence length="137" mass="14351">MPGLSLRNLNITTGVGAGVAHGAVPAPAPIQIAPPVPHPAPIPGQVPAPALHQAPAQAQGANTAIANENDENIPPPVVFPPPPPIAIRRLVISYTFDDYQVLSKADTAAGTVYPFGPWQPPVMERPRIVGYDELVLR</sequence>
<feature type="region of interest" description="Disordered" evidence="1">
    <location>
        <begin position="35"/>
        <end position="79"/>
    </location>
</feature>
<keyword evidence="3" id="KW-1185">Reference proteome</keyword>
<gene>
    <name evidence="2" type="ORF">K466DRAFT_404147</name>
</gene>
<proteinExistence type="predicted"/>
<feature type="compositionally biased region" description="Low complexity" evidence="1">
    <location>
        <begin position="47"/>
        <end position="61"/>
    </location>
</feature>
<feature type="compositionally biased region" description="Pro residues" evidence="1">
    <location>
        <begin position="35"/>
        <end position="46"/>
    </location>
</feature>